<gene>
    <name evidence="1" type="ORF">NAPIS_ORF00023</name>
</gene>
<dbReference type="Proteomes" id="UP000053780">
    <property type="component" value="Unassembled WGS sequence"/>
</dbReference>
<reference evidence="1 2" key="1">
    <citation type="journal article" date="2013" name="BMC Genomics">
        <title>Genome sequencing and comparative genomics of honey bee microsporidia, Nosema apis reveal novel insights into host-parasite interactions.</title>
        <authorList>
            <person name="Chen Yp."/>
            <person name="Pettis J.S."/>
            <person name="Zhao Y."/>
            <person name="Liu X."/>
            <person name="Tallon L.J."/>
            <person name="Sadzewicz L.D."/>
            <person name="Li R."/>
            <person name="Zheng H."/>
            <person name="Huang S."/>
            <person name="Zhang X."/>
            <person name="Hamilton M.C."/>
            <person name="Pernal S.F."/>
            <person name="Melathopoulos A.P."/>
            <person name="Yan X."/>
            <person name="Evans J.D."/>
        </authorList>
    </citation>
    <scope>NUCLEOTIDE SEQUENCE [LARGE SCALE GENOMIC DNA]</scope>
    <source>
        <strain evidence="1 2">BRL 01</strain>
    </source>
</reference>
<protein>
    <submittedName>
        <fullName evidence="1">Uncharacterized protein</fullName>
    </submittedName>
</protein>
<sequence>MYIIFIFVYNIICSIQNISEIGNKNTIINKRKYINETKTSINISKIITKDKLLSEHLALKKPKLTDENLKCHVNYNFVDLDYVHDDCLQYKWNDNLEIENELFEIMKTETNNEDVKVEQCLFENTNFFYELINTNELCNYEDYNDYCVSFSLKLFDDINIGEDYNLNCKNDNNKVIYERKSKQKFDEIKNQISLDEKYKNGEDKSKNKIFVIPDDDLKKLIVSADFTNTF</sequence>
<evidence type="ECO:0000313" key="2">
    <source>
        <dbReference type="Proteomes" id="UP000053780"/>
    </source>
</evidence>
<accession>T0L4I5</accession>
<organism evidence="1 2">
    <name type="scientific">Vairimorpha apis BRL 01</name>
    <dbReference type="NCBI Taxonomy" id="1037528"/>
    <lineage>
        <taxon>Eukaryota</taxon>
        <taxon>Fungi</taxon>
        <taxon>Fungi incertae sedis</taxon>
        <taxon>Microsporidia</taxon>
        <taxon>Nosematidae</taxon>
        <taxon>Vairimorpha</taxon>
    </lineage>
</organism>
<proteinExistence type="predicted"/>
<dbReference type="VEuPathDB" id="MicrosporidiaDB:NAPIS_ORF00023"/>
<dbReference type="HOGENOM" id="CLU_1310453_0_0_1"/>
<name>T0L4I5_9MICR</name>
<keyword evidence="2" id="KW-1185">Reference proteome</keyword>
<dbReference type="EMBL" id="KE646838">
    <property type="protein sequence ID" value="EQB62402.1"/>
    <property type="molecule type" value="Genomic_DNA"/>
</dbReference>
<dbReference type="AlphaFoldDB" id="T0L4I5"/>
<evidence type="ECO:0000313" key="1">
    <source>
        <dbReference type="EMBL" id="EQB62402.1"/>
    </source>
</evidence>